<evidence type="ECO:0000313" key="8">
    <source>
        <dbReference type="EMBL" id="ABX36190.1"/>
    </source>
</evidence>
<comment type="similarity">
    <text evidence="6">Belongs to the glycosyl hydrolase 24 family.</text>
</comment>
<dbReference type="eggNOG" id="COG3772">
    <property type="taxonomic scope" value="Bacteria"/>
</dbReference>
<dbReference type="EMBL" id="CP000884">
    <property type="protein sequence ID" value="ABX36190.1"/>
    <property type="molecule type" value="Genomic_DNA"/>
</dbReference>
<dbReference type="GO" id="GO:0042742">
    <property type="term" value="P:defense response to bacterium"/>
    <property type="evidence" value="ECO:0007669"/>
    <property type="project" value="UniProtKB-KW"/>
</dbReference>
<evidence type="ECO:0000256" key="1">
    <source>
        <dbReference type="ARBA" id="ARBA00000632"/>
    </source>
</evidence>
<dbReference type="InterPro" id="IPR023347">
    <property type="entry name" value="Lysozyme_dom_sf"/>
</dbReference>
<feature type="compositionally biased region" description="Basic and acidic residues" evidence="7">
    <location>
        <begin position="116"/>
        <end position="150"/>
    </location>
</feature>
<keyword evidence="4 6" id="KW-0378">Hydrolase</keyword>
<name>A9BWH0_DELAS</name>
<feature type="compositionally biased region" description="Low complexity" evidence="7">
    <location>
        <begin position="211"/>
        <end position="222"/>
    </location>
</feature>
<keyword evidence="3 6" id="KW-0081">Bacteriolytic enzyme</keyword>
<keyword evidence="2 6" id="KW-0929">Antimicrobial</keyword>
<dbReference type="InterPro" id="IPR023346">
    <property type="entry name" value="Lysozyme-like_dom_sf"/>
</dbReference>
<dbReference type="EC" id="3.2.1.17" evidence="6"/>
<reference evidence="8 9" key="1">
    <citation type="journal article" date="2004" name="Appl. Environ. Microbiol.">
        <title>Mineralization of individual congeners of linear alkylbenzenesulfonate by defined pairs of heterotrophic bacteria.</title>
        <authorList>
            <person name="Schleheck D."/>
            <person name="Knepper T.P."/>
            <person name="Fischer K."/>
            <person name="Cook A.M."/>
        </authorList>
    </citation>
    <scope>NUCLEOTIDE SEQUENCE [LARGE SCALE GENOMIC DNA]</scope>
    <source>
        <strain evidence="9">DSM 14801 / SPH-1</strain>
    </source>
</reference>
<dbReference type="Gene3D" id="1.10.530.40">
    <property type="match status" value="1"/>
</dbReference>
<proteinExistence type="inferred from homology"/>
<dbReference type="InterPro" id="IPR002196">
    <property type="entry name" value="Glyco_hydro_24"/>
</dbReference>
<dbReference type="GO" id="GO:0031640">
    <property type="term" value="P:killing of cells of another organism"/>
    <property type="evidence" value="ECO:0007669"/>
    <property type="project" value="UniProtKB-KW"/>
</dbReference>
<feature type="compositionally biased region" description="Low complexity" evidence="7">
    <location>
        <begin position="20"/>
        <end position="38"/>
    </location>
</feature>
<evidence type="ECO:0000256" key="2">
    <source>
        <dbReference type="ARBA" id="ARBA00022529"/>
    </source>
</evidence>
<dbReference type="Proteomes" id="UP000000784">
    <property type="component" value="Chromosome"/>
</dbReference>
<sequence length="401" mass="41210">MEGVARASTEGAIAGGVMGAGANVSGGANRRARQADQQGRQRAEDAAARRTAGPCGRRARRCQGLVARQRDRGGGGRCAGPDSGAGGRAVCLGGGAARMAPLVGFASAVRPRKHRGHEETPRIPARADGHPPAPERRAAAGPDRRRDAHHAGRRRDRGVQGLGLAAQRVAGHCLAGVHRAPGRLSGLEVAPGLPAGPAAARRPRAAGGPGPAAARAGNRPGAVDMTGPRMPAALLRKGAIPATLLAALTSPLAFQTLERWEGNVLQVYADHLAGGLPTYCAGRTDPTAVVGTKLTSDQCQSINKTTLLEYGYAVLGCVNWDYLTARRLIGLTVFAINVGKDGACGSQAVRQINAGAVDAGCDLIASTPDGRPNWSYAGGVFVQGLQNRRQAERALCLEGLP</sequence>
<evidence type="ECO:0000313" key="9">
    <source>
        <dbReference type="Proteomes" id="UP000000784"/>
    </source>
</evidence>
<keyword evidence="5 6" id="KW-0326">Glycosidase</keyword>
<organism evidence="8 9">
    <name type="scientific">Delftia acidovorans (strain DSM 14801 / SPH-1)</name>
    <dbReference type="NCBI Taxonomy" id="398578"/>
    <lineage>
        <taxon>Bacteria</taxon>
        <taxon>Pseudomonadati</taxon>
        <taxon>Pseudomonadota</taxon>
        <taxon>Betaproteobacteria</taxon>
        <taxon>Burkholderiales</taxon>
        <taxon>Comamonadaceae</taxon>
        <taxon>Delftia</taxon>
    </lineage>
</organism>
<dbReference type="HAMAP" id="MF_04110">
    <property type="entry name" value="ENDOLYSIN_T4"/>
    <property type="match status" value="1"/>
</dbReference>
<dbReference type="GO" id="GO:0009253">
    <property type="term" value="P:peptidoglycan catabolic process"/>
    <property type="evidence" value="ECO:0007669"/>
    <property type="project" value="InterPro"/>
</dbReference>
<evidence type="ECO:0000256" key="5">
    <source>
        <dbReference type="ARBA" id="ARBA00023295"/>
    </source>
</evidence>
<dbReference type="Pfam" id="PF00959">
    <property type="entry name" value="Phage_lysozyme"/>
    <property type="match status" value="1"/>
</dbReference>
<dbReference type="InterPro" id="IPR051018">
    <property type="entry name" value="Bacteriophage_GH24"/>
</dbReference>
<feature type="compositionally biased region" description="Basic and acidic residues" evidence="7">
    <location>
        <begin position="39"/>
        <end position="48"/>
    </location>
</feature>
<evidence type="ECO:0000256" key="6">
    <source>
        <dbReference type="RuleBase" id="RU003788"/>
    </source>
</evidence>
<feature type="region of interest" description="Disordered" evidence="7">
    <location>
        <begin position="1"/>
        <end position="61"/>
    </location>
</feature>
<dbReference type="HOGENOM" id="CLU_686469_0_0_4"/>
<dbReference type="STRING" id="398578.Daci_3556"/>
<dbReference type="KEGG" id="dac:Daci_3556"/>
<dbReference type="CAZy" id="GH24">
    <property type="family name" value="Glycoside Hydrolase Family 24"/>
</dbReference>
<evidence type="ECO:0000256" key="4">
    <source>
        <dbReference type="ARBA" id="ARBA00022801"/>
    </source>
</evidence>
<dbReference type="GO" id="GO:0003796">
    <property type="term" value="F:lysozyme activity"/>
    <property type="evidence" value="ECO:0007669"/>
    <property type="project" value="UniProtKB-EC"/>
</dbReference>
<dbReference type="InterPro" id="IPR034690">
    <property type="entry name" value="Endolysin_T4_type"/>
</dbReference>
<dbReference type="GO" id="GO:0016998">
    <property type="term" value="P:cell wall macromolecule catabolic process"/>
    <property type="evidence" value="ECO:0007669"/>
    <property type="project" value="InterPro"/>
</dbReference>
<gene>
    <name evidence="8" type="ordered locus">Daci_3556</name>
</gene>
<feature type="region of interest" description="Disordered" evidence="7">
    <location>
        <begin position="110"/>
        <end position="161"/>
    </location>
</feature>
<keyword evidence="9" id="KW-1185">Reference proteome</keyword>
<evidence type="ECO:0000256" key="3">
    <source>
        <dbReference type="ARBA" id="ARBA00022638"/>
    </source>
</evidence>
<comment type="catalytic activity">
    <reaction evidence="1 6">
        <text>Hydrolysis of (1-&gt;4)-beta-linkages between N-acetylmuramic acid and N-acetyl-D-glucosamine residues in a peptidoglycan and between N-acetyl-D-glucosamine residues in chitodextrins.</text>
        <dbReference type="EC" id="3.2.1.17"/>
    </reaction>
</comment>
<evidence type="ECO:0000256" key="7">
    <source>
        <dbReference type="SAM" id="MobiDB-lite"/>
    </source>
</evidence>
<dbReference type="PANTHER" id="PTHR38107:SF3">
    <property type="entry name" value="LYSOZYME RRRD-RELATED"/>
    <property type="match status" value="1"/>
</dbReference>
<reference evidence="9" key="2">
    <citation type="submission" date="2007-11" db="EMBL/GenBank/DDBJ databases">
        <title>Complete sequence of Delftia acidovorans DSM 14801 / SPH-1.</title>
        <authorList>
            <person name="Copeland A."/>
            <person name="Lucas S."/>
            <person name="Lapidus A."/>
            <person name="Barry K."/>
            <person name="Glavina del Rio T."/>
            <person name="Dalin E."/>
            <person name="Tice H."/>
            <person name="Pitluck S."/>
            <person name="Lowry S."/>
            <person name="Clum A."/>
            <person name="Schmutz J."/>
            <person name="Larimer F."/>
            <person name="Land M."/>
            <person name="Hauser L."/>
            <person name="Kyrpides N."/>
            <person name="Kim E."/>
            <person name="Schleheck D."/>
            <person name="Richardson P."/>
        </authorList>
    </citation>
    <scope>NUCLEOTIDE SEQUENCE [LARGE SCALE GENOMIC DNA]</scope>
    <source>
        <strain evidence="9">DSM 14801 / SPH-1</strain>
    </source>
</reference>
<dbReference type="PANTHER" id="PTHR38107">
    <property type="match status" value="1"/>
</dbReference>
<accession>A9BWH0</accession>
<dbReference type="SUPFAM" id="SSF53955">
    <property type="entry name" value="Lysozyme-like"/>
    <property type="match status" value="1"/>
</dbReference>
<feature type="region of interest" description="Disordered" evidence="7">
    <location>
        <begin position="195"/>
        <end position="223"/>
    </location>
</feature>
<protein>
    <recommendedName>
        <fullName evidence="6">Lysozyme</fullName>
        <ecNumber evidence="6">3.2.1.17</ecNumber>
    </recommendedName>
</protein>
<dbReference type="AlphaFoldDB" id="A9BWH0"/>